<dbReference type="KEGG" id="emi:Emin_0794"/>
<evidence type="ECO:0000313" key="3">
    <source>
        <dbReference type="Proteomes" id="UP000001029"/>
    </source>
</evidence>
<accession>B2KCV3</accession>
<name>B2KCV3_ELUMP</name>
<organism evidence="2 3">
    <name type="scientific">Elusimicrobium minutum (strain Pei191)</name>
    <dbReference type="NCBI Taxonomy" id="445932"/>
    <lineage>
        <taxon>Bacteria</taxon>
        <taxon>Pseudomonadati</taxon>
        <taxon>Elusimicrobiota</taxon>
        <taxon>Elusimicrobia</taxon>
        <taxon>Elusimicrobiales</taxon>
        <taxon>Elusimicrobiaceae</taxon>
        <taxon>Elusimicrobium</taxon>
    </lineage>
</organism>
<reference evidence="2 3" key="1">
    <citation type="journal article" date="2009" name="Appl. Environ. Microbiol.">
        <title>Genomic analysis of 'Elusimicrobium minutum,' the first cultivated representative of the phylum 'Elusimicrobia' (formerly termite group 1).</title>
        <authorList>
            <person name="Herlemann D.P.R."/>
            <person name="Geissinger O."/>
            <person name="Ikeda-Ohtsubo W."/>
            <person name="Kunin V."/>
            <person name="Sun H."/>
            <person name="Lapidus A."/>
            <person name="Hugenholtz P."/>
            <person name="Brune A."/>
        </authorList>
    </citation>
    <scope>NUCLEOTIDE SEQUENCE [LARGE SCALE GENOMIC DNA]</scope>
    <source>
        <strain evidence="2 3">Pei191</strain>
    </source>
</reference>
<dbReference type="HOGENOM" id="CLU_851876_0_0_0"/>
<evidence type="ECO:0000313" key="2">
    <source>
        <dbReference type="EMBL" id="ACC98349.1"/>
    </source>
</evidence>
<dbReference type="RefSeq" id="WP_012414964.1">
    <property type="nucleotide sequence ID" value="NC_010644.1"/>
</dbReference>
<proteinExistence type="predicted"/>
<gene>
    <name evidence="2" type="ordered locus">Emin_0794</name>
</gene>
<dbReference type="Proteomes" id="UP000001029">
    <property type="component" value="Chromosome"/>
</dbReference>
<feature type="coiled-coil region" evidence="1">
    <location>
        <begin position="35"/>
        <end position="65"/>
    </location>
</feature>
<keyword evidence="3" id="KW-1185">Reference proteome</keyword>
<dbReference type="EMBL" id="CP001055">
    <property type="protein sequence ID" value="ACC98349.1"/>
    <property type="molecule type" value="Genomic_DNA"/>
</dbReference>
<protein>
    <submittedName>
        <fullName evidence="2">Uncharacterized protein</fullName>
    </submittedName>
</protein>
<evidence type="ECO:0000256" key="1">
    <source>
        <dbReference type="SAM" id="Coils"/>
    </source>
</evidence>
<keyword evidence="1" id="KW-0175">Coiled coil</keyword>
<sequence length="326" mass="37577">MTRFTSAVLITVLFLNLPLTGFARAKNPKIVMLEIDSIKQKIQNLNKELASLQDYQEKLQKEYEENYERKINAGAEEKTARYLAITETTERSFAQVFGQTLLMPGNIQARIWYTGKFINISHPIMQEKLISAGQGLFVIITLGETLRGMLLIEKAIRTSGAAATRLKYGIKGASWMLLAATAVHQTMTFSKDFSYFNHPGVETYKKVEMLKKYPSLFASSSEDIDDTAYNLYAIFAEYPELKTYMNNYYTTVKLLNKHPFVPERVFEKLKNYPTEKLTVEKFYEILASSLTTYNFEMEYKAKKQREQQARQKPVFEQNTLSLLKSI</sequence>
<dbReference type="AlphaFoldDB" id="B2KCV3"/>